<dbReference type="AlphaFoldDB" id="A0AA96GT35"/>
<dbReference type="SUPFAM" id="SSF56219">
    <property type="entry name" value="DNase I-like"/>
    <property type="match status" value="1"/>
</dbReference>
<gene>
    <name evidence="2" type="ORF">PQG83_04855</name>
</gene>
<dbReference type="InterPro" id="IPR036691">
    <property type="entry name" value="Endo/exonu/phosph_ase_sf"/>
</dbReference>
<dbReference type="EMBL" id="CP116968">
    <property type="protein sequence ID" value="WNM63086.1"/>
    <property type="molecule type" value="Genomic_DNA"/>
</dbReference>
<proteinExistence type="predicted"/>
<dbReference type="KEGG" id="nneo:PQG83_04855"/>
<dbReference type="RefSeq" id="WP_312747420.1">
    <property type="nucleotide sequence ID" value="NZ_CP116968.1"/>
</dbReference>
<reference evidence="2 3" key="1">
    <citation type="submission" date="2023-01" db="EMBL/GenBank/DDBJ databases">
        <title>Cultivation and genomic characterization of new, ubiquitous marine nitrite-oxidizing bacteria from the Nitrospirales.</title>
        <authorList>
            <person name="Mueller A.J."/>
            <person name="Daebeler A."/>
            <person name="Herbold C.W."/>
            <person name="Kirkegaard R.H."/>
            <person name="Daims H."/>
        </authorList>
    </citation>
    <scope>NUCLEOTIDE SEQUENCE [LARGE SCALE GENOMIC DNA]</scope>
    <source>
        <strain evidence="2 3">DK</strain>
    </source>
</reference>
<dbReference type="PANTHER" id="PTHR14859:SF1">
    <property type="entry name" value="PGAP2-INTERACTING PROTEIN"/>
    <property type="match status" value="1"/>
</dbReference>
<feature type="domain" description="Endonuclease/exonuclease/phosphatase" evidence="1">
    <location>
        <begin position="16"/>
        <end position="218"/>
    </location>
</feature>
<dbReference type="Pfam" id="PF03372">
    <property type="entry name" value="Exo_endo_phos"/>
    <property type="match status" value="1"/>
</dbReference>
<accession>A0AA96GT35</accession>
<dbReference type="InterPro" id="IPR005135">
    <property type="entry name" value="Endo/exonuclease/phosphatase"/>
</dbReference>
<evidence type="ECO:0000313" key="3">
    <source>
        <dbReference type="Proteomes" id="UP001302494"/>
    </source>
</evidence>
<keyword evidence="3" id="KW-1185">Reference proteome</keyword>
<dbReference type="PANTHER" id="PTHR14859">
    <property type="entry name" value="CALCOFLUOR WHITE HYPERSENSITIVE PROTEIN PRECURSOR"/>
    <property type="match status" value="1"/>
</dbReference>
<keyword evidence="2" id="KW-0255">Endonuclease</keyword>
<dbReference type="InterPro" id="IPR051916">
    <property type="entry name" value="GPI-anchor_lipid_remodeler"/>
</dbReference>
<keyword evidence="2" id="KW-0378">Hydrolase</keyword>
<name>A0AA96GT35_9BACT</name>
<organism evidence="2 3">
    <name type="scientific">Candidatus Nitrospira neomarina</name>
    <dbReference type="NCBI Taxonomy" id="3020899"/>
    <lineage>
        <taxon>Bacteria</taxon>
        <taxon>Pseudomonadati</taxon>
        <taxon>Nitrospirota</taxon>
        <taxon>Nitrospiria</taxon>
        <taxon>Nitrospirales</taxon>
        <taxon>Nitrospiraceae</taxon>
        <taxon>Nitrospira</taxon>
    </lineage>
</organism>
<sequence>MKVTLCTYNIHSWVGRGGKYDPDLTVQVVSEINADIYALQEFQTCSPDFKMVTWIGKKTGLHSIPGPTLTRHKGNYGNVLLTRLPASHVKHMDISVPGREPRGAIDARFYPSQNALRIIATHLGLRPKERRTQMMALLETLQEPFPGLSILMGDLNEWYLWGRPLHWLRKWFGHIPEPATFPARFPVFALDRIWVHPLQALISLQVHDTPLARKASDHLPLKAIIQI</sequence>
<evidence type="ECO:0000259" key="1">
    <source>
        <dbReference type="Pfam" id="PF03372"/>
    </source>
</evidence>
<protein>
    <submittedName>
        <fullName evidence="2">Endonuclease/exonuclease/phosphatase family protein</fullName>
    </submittedName>
</protein>
<keyword evidence="2" id="KW-0540">Nuclease</keyword>
<dbReference type="GO" id="GO:0006506">
    <property type="term" value="P:GPI anchor biosynthetic process"/>
    <property type="evidence" value="ECO:0007669"/>
    <property type="project" value="TreeGrafter"/>
</dbReference>
<evidence type="ECO:0000313" key="2">
    <source>
        <dbReference type="EMBL" id="WNM63086.1"/>
    </source>
</evidence>
<dbReference type="GO" id="GO:0016020">
    <property type="term" value="C:membrane"/>
    <property type="evidence" value="ECO:0007669"/>
    <property type="project" value="GOC"/>
</dbReference>
<dbReference type="Proteomes" id="UP001302494">
    <property type="component" value="Chromosome"/>
</dbReference>
<dbReference type="Gene3D" id="3.60.10.10">
    <property type="entry name" value="Endonuclease/exonuclease/phosphatase"/>
    <property type="match status" value="1"/>
</dbReference>
<dbReference type="GO" id="GO:0004519">
    <property type="term" value="F:endonuclease activity"/>
    <property type="evidence" value="ECO:0007669"/>
    <property type="project" value="UniProtKB-KW"/>
</dbReference>